<proteinExistence type="predicted"/>
<dbReference type="InterPro" id="IPR003726">
    <property type="entry name" value="HCY_dom"/>
</dbReference>
<organism evidence="7">
    <name type="scientific">Psilocybe cubensis</name>
    <name type="common">Psychedelic mushroom</name>
    <name type="synonym">Stropharia cubensis</name>
    <dbReference type="NCBI Taxonomy" id="181762"/>
    <lineage>
        <taxon>Eukaryota</taxon>
        <taxon>Fungi</taxon>
        <taxon>Dikarya</taxon>
        <taxon>Basidiomycota</taxon>
        <taxon>Agaricomycotina</taxon>
        <taxon>Agaricomycetes</taxon>
        <taxon>Agaricomycetidae</taxon>
        <taxon>Agaricales</taxon>
        <taxon>Agaricineae</taxon>
        <taxon>Strophariaceae</taxon>
        <taxon>Psilocybe</taxon>
    </lineage>
</organism>
<reference evidence="7" key="1">
    <citation type="submission" date="2021-02" db="EMBL/GenBank/DDBJ databases">
        <title>Psilocybe cubensis genome.</title>
        <authorList>
            <person name="Mckernan K.J."/>
            <person name="Crawford S."/>
            <person name="Trippe A."/>
            <person name="Kane L.T."/>
            <person name="Mclaughlin S."/>
        </authorList>
    </citation>
    <scope>NUCLEOTIDE SEQUENCE [LARGE SCALE GENOMIC DNA]</scope>
    <source>
        <strain evidence="7">MGC-MH-2018</strain>
    </source>
</reference>
<dbReference type="GO" id="GO:0008898">
    <property type="term" value="F:S-adenosylmethionine-homocysteine S-methyltransferase activity"/>
    <property type="evidence" value="ECO:0007669"/>
    <property type="project" value="TreeGrafter"/>
</dbReference>
<feature type="binding site" evidence="5">
    <location>
        <position position="288"/>
    </location>
    <ligand>
        <name>Zn(2+)</name>
        <dbReference type="ChEBI" id="CHEBI:29105"/>
    </ligand>
</feature>
<evidence type="ECO:0000256" key="2">
    <source>
        <dbReference type="ARBA" id="ARBA00022679"/>
    </source>
</evidence>
<dbReference type="InterPro" id="IPR051486">
    <property type="entry name" value="Hcy_S-methyltransferase"/>
</dbReference>
<feature type="domain" description="Hcy-binding" evidence="6">
    <location>
        <begin position="2"/>
        <end position="387"/>
    </location>
</feature>
<evidence type="ECO:0000256" key="3">
    <source>
        <dbReference type="ARBA" id="ARBA00022723"/>
    </source>
</evidence>
<dbReference type="PANTHER" id="PTHR46015">
    <property type="entry name" value="ZGC:172121"/>
    <property type="match status" value="1"/>
</dbReference>
<gene>
    <name evidence="7" type="ORF">JR316_007545</name>
</gene>
<dbReference type="PANTHER" id="PTHR46015:SF1">
    <property type="entry name" value="HOMOCYSTEINE S-METHYLTRANSFERASE-LIKE ISOFORM 1"/>
    <property type="match status" value="1"/>
</dbReference>
<evidence type="ECO:0000313" key="7">
    <source>
        <dbReference type="EMBL" id="KAG5167204.1"/>
    </source>
</evidence>
<keyword evidence="4 5" id="KW-0862">Zinc</keyword>
<comment type="caution">
    <text evidence="7">The sequence shown here is derived from an EMBL/GenBank/DDBJ whole genome shotgun (WGS) entry which is preliminary data.</text>
</comment>
<dbReference type="GO" id="GO:0046872">
    <property type="term" value="F:metal ion binding"/>
    <property type="evidence" value="ECO:0007669"/>
    <property type="project" value="UniProtKB-KW"/>
</dbReference>
<comment type="cofactor">
    <cofactor evidence="5">
        <name>Zn(2+)</name>
        <dbReference type="ChEBI" id="CHEBI:29105"/>
    </cofactor>
</comment>
<dbReference type="GO" id="GO:0009086">
    <property type="term" value="P:methionine biosynthetic process"/>
    <property type="evidence" value="ECO:0007669"/>
    <property type="project" value="TreeGrafter"/>
</dbReference>
<evidence type="ECO:0000256" key="1">
    <source>
        <dbReference type="ARBA" id="ARBA00022603"/>
    </source>
</evidence>
<dbReference type="SUPFAM" id="SSF82282">
    <property type="entry name" value="Homocysteine S-methyltransferase"/>
    <property type="match status" value="1"/>
</dbReference>
<keyword evidence="3 5" id="KW-0479">Metal-binding</keyword>
<keyword evidence="1 5" id="KW-0489">Methyltransferase</keyword>
<evidence type="ECO:0000256" key="5">
    <source>
        <dbReference type="PROSITE-ProRule" id="PRU00333"/>
    </source>
</evidence>
<dbReference type="Gene3D" id="3.20.20.330">
    <property type="entry name" value="Homocysteine-binding-like domain"/>
    <property type="match status" value="1"/>
</dbReference>
<feature type="binding site" evidence="5">
    <location>
        <position position="373"/>
    </location>
    <ligand>
        <name>Zn(2+)</name>
        <dbReference type="ChEBI" id="CHEBI:29105"/>
    </ligand>
</feature>
<dbReference type="PROSITE" id="PS50970">
    <property type="entry name" value="HCY"/>
    <property type="match status" value="1"/>
</dbReference>
<evidence type="ECO:0000256" key="4">
    <source>
        <dbReference type="ARBA" id="ARBA00022833"/>
    </source>
</evidence>
<dbReference type="Pfam" id="PF02574">
    <property type="entry name" value="S-methyl_trans"/>
    <property type="match status" value="1"/>
</dbReference>
<dbReference type="AlphaFoldDB" id="A0A8H7XXC8"/>
<protein>
    <recommendedName>
        <fullName evidence="6">Hcy-binding domain-containing protein</fullName>
    </recommendedName>
</protein>
<dbReference type="GO" id="GO:0033528">
    <property type="term" value="P:S-methylmethionine cycle"/>
    <property type="evidence" value="ECO:0007669"/>
    <property type="project" value="TreeGrafter"/>
</dbReference>
<keyword evidence="2 5" id="KW-0808">Transferase</keyword>
<feature type="binding site" evidence="5">
    <location>
        <position position="372"/>
    </location>
    <ligand>
        <name>Zn(2+)</name>
        <dbReference type="ChEBI" id="CHEBI:29105"/>
    </ligand>
</feature>
<dbReference type="EMBL" id="JAFIQS010000007">
    <property type="protein sequence ID" value="KAG5167204.1"/>
    <property type="molecule type" value="Genomic_DNA"/>
</dbReference>
<dbReference type="InterPro" id="IPR036589">
    <property type="entry name" value="HCY_dom_sf"/>
</dbReference>
<dbReference type="GO" id="GO:0032259">
    <property type="term" value="P:methylation"/>
    <property type="evidence" value="ECO:0007669"/>
    <property type="project" value="UniProtKB-KW"/>
</dbReference>
<accession>A0A8H7XXC8</accession>
<sequence length="396" mass="43417">MISFAELVGNSTVVLLDGGLGTTLEDYVGLEISQSPLWSAQPIASASEEIMKAHLLFLRAGAKILSTSTYQCSVETFQAAGFDSELAKSLMLKSVLIATKAREIFEAESIQAGFPLQNPTIIALSLGPFGAILKPTQEFRGFYPPPYGPLEYSDDHINHNSFKENESKQEADAIDALTQFHYERLLVYASSVNTWKSIDCIAFETVPLKREVIAIRHAIQLLHTWIVKRGGEMKPWWISCVFPDGNSPAELLPDGPKISIDGMLDAAFSEMGESNGRLPTPSGFGINCTKPEYLPALAASTVGYFKAHLDKLISKPWLIIYPNGNDVYDEETRSWVGKSQGSHINWANEVGNLVMELPTGNNVIGGVVVGGCCKTGPEHISSLRSKRRSLNFFPQF</sequence>
<name>A0A8H7XXC8_PSICU</name>
<evidence type="ECO:0000259" key="6">
    <source>
        <dbReference type="PROSITE" id="PS50970"/>
    </source>
</evidence>